<organism evidence="13 14">
    <name type="scientific">Stackebrandtia nassauensis (strain DSM 44728 / CIP 108903 / NRRL B-16338 / NBRC 102104 / LLR-40K-21)</name>
    <dbReference type="NCBI Taxonomy" id="446470"/>
    <lineage>
        <taxon>Bacteria</taxon>
        <taxon>Bacillati</taxon>
        <taxon>Actinomycetota</taxon>
        <taxon>Actinomycetes</taxon>
        <taxon>Glycomycetales</taxon>
        <taxon>Glycomycetaceae</taxon>
        <taxon>Stackebrandtia</taxon>
    </lineage>
</organism>
<dbReference type="PANTHER" id="PTHR24421">
    <property type="entry name" value="NITRATE/NITRITE SENSOR PROTEIN NARX-RELATED"/>
    <property type="match status" value="1"/>
</dbReference>
<dbReference type="Gene3D" id="3.30.565.10">
    <property type="entry name" value="Histidine kinase-like ATPase, C-terminal domain"/>
    <property type="match status" value="1"/>
</dbReference>
<feature type="transmembrane region" description="Helical" evidence="10">
    <location>
        <begin position="131"/>
        <end position="151"/>
    </location>
</feature>
<protein>
    <recommendedName>
        <fullName evidence="2">histidine kinase</fullName>
        <ecNumber evidence="2">2.7.13.3</ecNumber>
    </recommendedName>
</protein>
<evidence type="ECO:0000256" key="10">
    <source>
        <dbReference type="SAM" id="Phobius"/>
    </source>
</evidence>
<feature type="transmembrane region" description="Helical" evidence="10">
    <location>
        <begin position="43"/>
        <end position="72"/>
    </location>
</feature>
<dbReference type="InterPro" id="IPR003594">
    <property type="entry name" value="HATPase_dom"/>
</dbReference>
<evidence type="ECO:0000256" key="3">
    <source>
        <dbReference type="ARBA" id="ARBA00022553"/>
    </source>
</evidence>
<dbReference type="EMBL" id="CP001778">
    <property type="protein sequence ID" value="ADD41941.1"/>
    <property type="molecule type" value="Genomic_DNA"/>
</dbReference>
<dbReference type="PANTHER" id="PTHR24421:SF10">
    <property type="entry name" value="NITRATE_NITRITE SENSOR PROTEIN NARQ"/>
    <property type="match status" value="1"/>
</dbReference>
<evidence type="ECO:0000313" key="13">
    <source>
        <dbReference type="EMBL" id="ADD41941.1"/>
    </source>
</evidence>
<reference evidence="13 14" key="1">
    <citation type="journal article" date="2009" name="Stand. Genomic Sci.">
        <title>Complete genome sequence of Stackebrandtia nassauensis type strain (LLR-40K-21).</title>
        <authorList>
            <person name="Munk C."/>
            <person name="Lapidus A."/>
            <person name="Copeland A."/>
            <person name="Jando M."/>
            <person name="Mayilraj S."/>
            <person name="Glavina Del Rio T."/>
            <person name="Nolan M."/>
            <person name="Chen F."/>
            <person name="Lucas S."/>
            <person name="Tice H."/>
            <person name="Cheng J.F."/>
            <person name="Han C."/>
            <person name="Detter J.C."/>
            <person name="Bruce D."/>
            <person name="Goodwin L."/>
            <person name="Chain P."/>
            <person name="Pitluck S."/>
            <person name="Goker M."/>
            <person name="Ovchinikova G."/>
            <person name="Pati A."/>
            <person name="Ivanova N."/>
            <person name="Mavromatis K."/>
            <person name="Chen A."/>
            <person name="Palaniappan K."/>
            <person name="Land M."/>
            <person name="Hauser L."/>
            <person name="Chang Y.J."/>
            <person name="Jeffries C.D."/>
            <person name="Bristow J."/>
            <person name="Eisen J.A."/>
            <person name="Markowitz V."/>
            <person name="Hugenholtz P."/>
            <person name="Kyrpides N.C."/>
            <person name="Klenk H.P."/>
        </authorList>
    </citation>
    <scope>NUCLEOTIDE SEQUENCE [LARGE SCALE GENOMIC DNA]</scope>
    <source>
        <strain evidence="14">DSM 44728 / CIP 108903 / NRRL B-16338 / NBRC 102104 / LLR-40K-21</strain>
    </source>
</reference>
<gene>
    <name evidence="13" type="ordered locus">Snas_2252</name>
</gene>
<keyword evidence="9" id="KW-0175">Coiled coil</keyword>
<sequence length="386" mass="39869">MRSDVWRRTAPDVAVATLAVGFGVVTTWRSWGHDGAPGWLSAGAVIGAGLAMAFARRLPVPVLGVLAVLLLVTDHYSPFAANPVQFLLLLGLGYVAFTCGWPTTIACYVVALVTTAVNLVDAGSGVSLTWWRVAGVLVVLAAPIAFGRYLAGLRAVAALNRARARETAERVQAEAAAARLAERARIARDLHDIVAHHVGAMVLRAGAAQYAGAPPPVAEALGDIRSTGTQVLEDLRGLLAVLRDPAAVEGAPSVSEPEAVMTEAVERSAAAGLRLSADIDPAAATAPMVVRATAARLVQEGLTNVLKHAGPGTDTRVTVTAATGTLTVEVVNDAPETSGPRPLPSTGYGLSGMRERVAMLDGHLEAGPTGTAGWRLSASIPYGSQR</sequence>
<keyword evidence="7" id="KW-0067">ATP-binding</keyword>
<dbReference type="Pfam" id="PF02518">
    <property type="entry name" value="HATPase_c"/>
    <property type="match status" value="1"/>
</dbReference>
<dbReference type="InterPro" id="IPR011712">
    <property type="entry name" value="Sig_transdc_His_kin_sub3_dim/P"/>
</dbReference>
<evidence type="ECO:0000256" key="4">
    <source>
        <dbReference type="ARBA" id="ARBA00022679"/>
    </source>
</evidence>
<evidence type="ECO:0000313" key="14">
    <source>
        <dbReference type="Proteomes" id="UP000000844"/>
    </source>
</evidence>
<feature type="domain" description="Signal transduction histidine kinase subgroup 3 dimerisation and phosphoacceptor" evidence="12">
    <location>
        <begin position="182"/>
        <end position="245"/>
    </location>
</feature>
<comment type="catalytic activity">
    <reaction evidence="1">
        <text>ATP + protein L-histidine = ADP + protein N-phospho-L-histidine.</text>
        <dbReference type="EC" id="2.7.13.3"/>
    </reaction>
</comment>
<evidence type="ECO:0000256" key="7">
    <source>
        <dbReference type="ARBA" id="ARBA00022840"/>
    </source>
</evidence>
<evidence type="ECO:0000259" key="11">
    <source>
        <dbReference type="Pfam" id="PF02518"/>
    </source>
</evidence>
<keyword evidence="4" id="KW-0808">Transferase</keyword>
<evidence type="ECO:0000256" key="2">
    <source>
        <dbReference type="ARBA" id="ARBA00012438"/>
    </source>
</evidence>
<evidence type="ECO:0000259" key="12">
    <source>
        <dbReference type="Pfam" id="PF07730"/>
    </source>
</evidence>
<dbReference type="Pfam" id="PF07730">
    <property type="entry name" value="HisKA_3"/>
    <property type="match status" value="1"/>
</dbReference>
<dbReference type="HOGENOM" id="CLU_000445_20_1_11"/>
<dbReference type="Proteomes" id="UP000000844">
    <property type="component" value="Chromosome"/>
</dbReference>
<feature type="coiled-coil region" evidence="9">
    <location>
        <begin position="156"/>
        <end position="183"/>
    </location>
</feature>
<dbReference type="GO" id="GO:0016020">
    <property type="term" value="C:membrane"/>
    <property type="evidence" value="ECO:0007669"/>
    <property type="project" value="InterPro"/>
</dbReference>
<dbReference type="AlphaFoldDB" id="D3Q3A0"/>
<keyword evidence="14" id="KW-1185">Reference proteome</keyword>
<dbReference type="InterPro" id="IPR036890">
    <property type="entry name" value="HATPase_C_sf"/>
</dbReference>
<keyword evidence="6 13" id="KW-0418">Kinase</keyword>
<evidence type="ECO:0000256" key="1">
    <source>
        <dbReference type="ARBA" id="ARBA00000085"/>
    </source>
</evidence>
<dbReference type="GO" id="GO:0005524">
    <property type="term" value="F:ATP binding"/>
    <property type="evidence" value="ECO:0007669"/>
    <property type="project" value="UniProtKB-KW"/>
</dbReference>
<keyword evidence="10" id="KW-0472">Membrane</keyword>
<accession>D3Q3A0</accession>
<evidence type="ECO:0000256" key="8">
    <source>
        <dbReference type="ARBA" id="ARBA00023012"/>
    </source>
</evidence>
<feature type="transmembrane region" description="Helical" evidence="10">
    <location>
        <begin position="84"/>
        <end position="111"/>
    </location>
</feature>
<dbReference type="eggNOG" id="COG4585">
    <property type="taxonomic scope" value="Bacteria"/>
</dbReference>
<dbReference type="STRING" id="446470.Snas_2252"/>
<evidence type="ECO:0000256" key="9">
    <source>
        <dbReference type="SAM" id="Coils"/>
    </source>
</evidence>
<name>D3Q3A0_STANL</name>
<dbReference type="KEGG" id="sna:Snas_2252"/>
<feature type="domain" description="Histidine kinase/HSP90-like ATPase" evidence="11">
    <location>
        <begin position="294"/>
        <end position="380"/>
    </location>
</feature>
<proteinExistence type="predicted"/>
<keyword evidence="5" id="KW-0547">Nucleotide-binding</keyword>
<dbReference type="RefSeq" id="WP_013017512.1">
    <property type="nucleotide sequence ID" value="NC_013947.1"/>
</dbReference>
<keyword evidence="10" id="KW-0812">Transmembrane</keyword>
<keyword evidence="10" id="KW-1133">Transmembrane helix</keyword>
<keyword evidence="8" id="KW-0902">Two-component regulatory system</keyword>
<dbReference type="InterPro" id="IPR050482">
    <property type="entry name" value="Sensor_HK_TwoCompSys"/>
</dbReference>
<dbReference type="EC" id="2.7.13.3" evidence="2"/>
<dbReference type="Gene3D" id="1.20.5.1930">
    <property type="match status" value="1"/>
</dbReference>
<dbReference type="GO" id="GO:0000155">
    <property type="term" value="F:phosphorelay sensor kinase activity"/>
    <property type="evidence" value="ECO:0007669"/>
    <property type="project" value="InterPro"/>
</dbReference>
<keyword evidence="3" id="KW-0597">Phosphoprotein</keyword>
<dbReference type="CDD" id="cd16917">
    <property type="entry name" value="HATPase_UhpB-NarQ-NarX-like"/>
    <property type="match status" value="1"/>
</dbReference>
<evidence type="ECO:0000256" key="6">
    <source>
        <dbReference type="ARBA" id="ARBA00022777"/>
    </source>
</evidence>
<feature type="transmembrane region" description="Helical" evidence="10">
    <location>
        <begin position="12"/>
        <end position="31"/>
    </location>
</feature>
<dbReference type="GO" id="GO:0046983">
    <property type="term" value="F:protein dimerization activity"/>
    <property type="evidence" value="ECO:0007669"/>
    <property type="project" value="InterPro"/>
</dbReference>
<dbReference type="SUPFAM" id="SSF55874">
    <property type="entry name" value="ATPase domain of HSP90 chaperone/DNA topoisomerase II/histidine kinase"/>
    <property type="match status" value="1"/>
</dbReference>
<evidence type="ECO:0000256" key="5">
    <source>
        <dbReference type="ARBA" id="ARBA00022741"/>
    </source>
</evidence>